<dbReference type="EMBL" id="CR382137">
    <property type="protein sequence ID" value="CAR65788.1"/>
    <property type="molecule type" value="Genomic_DNA"/>
</dbReference>
<organism evidence="1 2">
    <name type="scientific">Debaryomyces hansenii (strain ATCC 36239 / CBS 767 / BCRC 21394 / JCM 1990 / NBRC 0083 / IGC 2968)</name>
    <name type="common">Yeast</name>
    <name type="synonym">Torulaspora hansenii</name>
    <dbReference type="NCBI Taxonomy" id="284592"/>
    <lineage>
        <taxon>Eukaryota</taxon>
        <taxon>Fungi</taxon>
        <taxon>Dikarya</taxon>
        <taxon>Ascomycota</taxon>
        <taxon>Saccharomycotina</taxon>
        <taxon>Pichiomycetes</taxon>
        <taxon>Debaryomycetaceae</taxon>
        <taxon>Debaryomyces</taxon>
    </lineage>
</organism>
<evidence type="ECO:0000313" key="1">
    <source>
        <dbReference type="EMBL" id="CAR65788.1"/>
    </source>
</evidence>
<accession>B5RTX6</accession>
<dbReference type="HOGENOM" id="CLU_2996471_0_0_1"/>
<protein>
    <submittedName>
        <fullName evidence="1">DEHA2E08426p</fullName>
    </submittedName>
</protein>
<sequence length="57" mass="6648">MSLYYSNECEFIVVNRPIRYKIANTNQKSRSKSQAIVRQYGIFCYPGTVNNKILKAK</sequence>
<evidence type="ECO:0000313" key="2">
    <source>
        <dbReference type="Proteomes" id="UP000000599"/>
    </source>
</evidence>
<gene>
    <name evidence="1" type="ordered locus">DEHA2E08426g</name>
</gene>
<reference evidence="1 2" key="1">
    <citation type="journal article" date="2004" name="Nature">
        <title>Genome evolution in yeasts.</title>
        <authorList>
            <consortium name="Genolevures"/>
            <person name="Dujon B."/>
            <person name="Sherman D."/>
            <person name="Fischer G."/>
            <person name="Durrens P."/>
            <person name="Casaregola S."/>
            <person name="Lafontaine I."/>
            <person name="de Montigny J."/>
            <person name="Marck C."/>
            <person name="Neuveglise C."/>
            <person name="Talla E."/>
            <person name="Goffard N."/>
            <person name="Frangeul L."/>
            <person name="Aigle M."/>
            <person name="Anthouard V."/>
            <person name="Babour A."/>
            <person name="Barbe V."/>
            <person name="Barnay S."/>
            <person name="Blanchin S."/>
            <person name="Beckerich J.M."/>
            <person name="Beyne E."/>
            <person name="Bleykasten C."/>
            <person name="Boisrame A."/>
            <person name="Boyer J."/>
            <person name="Cattolico L."/>
            <person name="Confanioleri F."/>
            <person name="de Daruvar A."/>
            <person name="Despons L."/>
            <person name="Fabre E."/>
            <person name="Fairhead C."/>
            <person name="Ferry-Dumazet H."/>
            <person name="Groppi A."/>
            <person name="Hantraye F."/>
            <person name="Hennequin C."/>
            <person name="Jauniaux N."/>
            <person name="Joyet P."/>
            <person name="Kachouri R."/>
            <person name="Kerrest A."/>
            <person name="Koszul R."/>
            <person name="Lemaire M."/>
            <person name="Lesur I."/>
            <person name="Ma L."/>
            <person name="Muller H."/>
            <person name="Nicaud J.M."/>
            <person name="Nikolski M."/>
            <person name="Oztas S."/>
            <person name="Ozier-Kalogeropoulos O."/>
            <person name="Pellenz S."/>
            <person name="Potier S."/>
            <person name="Richard G.F."/>
            <person name="Straub M.L."/>
            <person name="Suleau A."/>
            <person name="Swennene D."/>
            <person name="Tekaia F."/>
            <person name="Wesolowski-Louvel M."/>
            <person name="Westhof E."/>
            <person name="Wirth B."/>
            <person name="Zeniou-Meyer M."/>
            <person name="Zivanovic I."/>
            <person name="Bolotin-Fukuhara M."/>
            <person name="Thierry A."/>
            <person name="Bouchier C."/>
            <person name="Caudron B."/>
            <person name="Scarpelli C."/>
            <person name="Gaillardin C."/>
            <person name="Weissenbach J."/>
            <person name="Wincker P."/>
            <person name="Souciet J.L."/>
        </authorList>
    </citation>
    <scope>NUCLEOTIDE SEQUENCE [LARGE SCALE GENOMIC DNA]</scope>
    <source>
        <strain evidence="2">ATCC 36239 / CBS 767 / BCRC 21394 / JCM 1990 / NBRC 0083 / IGC 2968</strain>
    </source>
</reference>
<dbReference type="RefSeq" id="XP_002770445.1">
    <property type="nucleotide sequence ID" value="XM_002770399.1"/>
</dbReference>
<dbReference type="VEuPathDB" id="FungiDB:DEHA2E08426g"/>
<dbReference type="InParanoid" id="B5RTX6"/>
<name>B5RTX6_DEBHA</name>
<proteinExistence type="predicted"/>
<keyword evidence="2" id="KW-1185">Reference proteome</keyword>
<dbReference type="KEGG" id="dha:DEHA2E08426g"/>
<dbReference type="GeneID" id="8998705"/>
<dbReference type="Proteomes" id="UP000000599">
    <property type="component" value="Chromosome E"/>
</dbReference>
<dbReference type="AlphaFoldDB" id="B5RTX6"/>